<dbReference type="eggNOG" id="COG1331">
    <property type="taxonomic scope" value="Bacteria"/>
</dbReference>
<dbReference type="AlphaFoldDB" id="A0A1I5CES2"/>
<dbReference type="InterPro" id="IPR036249">
    <property type="entry name" value="Thioredoxin-like_sf"/>
</dbReference>
<dbReference type="PANTHER" id="PTHR42899:SF1">
    <property type="entry name" value="SPERMATOGENESIS-ASSOCIATED PROTEIN 20"/>
    <property type="match status" value="1"/>
</dbReference>
<dbReference type="PANTHER" id="PTHR42899">
    <property type="entry name" value="SPERMATOGENESIS-ASSOCIATED PROTEIN 20"/>
    <property type="match status" value="1"/>
</dbReference>
<dbReference type="GO" id="GO:0005975">
    <property type="term" value="P:carbohydrate metabolic process"/>
    <property type="evidence" value="ECO:0007669"/>
    <property type="project" value="InterPro"/>
</dbReference>
<dbReference type="Gene3D" id="1.50.10.10">
    <property type="match status" value="2"/>
</dbReference>
<dbReference type="InterPro" id="IPR012341">
    <property type="entry name" value="6hp_glycosidase-like_sf"/>
</dbReference>
<dbReference type="EMBL" id="FOVK01000006">
    <property type="protein sequence ID" value="SFN85131.1"/>
    <property type="molecule type" value="Genomic_DNA"/>
</dbReference>
<protein>
    <recommendedName>
        <fullName evidence="1">Spermatogenesis-associated protein 20-like TRX domain-containing protein</fullName>
    </recommendedName>
</protein>
<dbReference type="SUPFAM" id="SSF48208">
    <property type="entry name" value="Six-hairpin glycosidases"/>
    <property type="match status" value="1"/>
</dbReference>
<dbReference type="Proteomes" id="UP000181899">
    <property type="component" value="Unassembled WGS sequence"/>
</dbReference>
<dbReference type="InterPro" id="IPR024705">
    <property type="entry name" value="Ssp411"/>
</dbReference>
<dbReference type="Pfam" id="PF03190">
    <property type="entry name" value="Thioredox_DsbH"/>
    <property type="match status" value="1"/>
</dbReference>
<dbReference type="InterPro" id="IPR004879">
    <property type="entry name" value="Ssp411-like_TRX"/>
</dbReference>
<evidence type="ECO:0000259" key="1">
    <source>
        <dbReference type="Pfam" id="PF03190"/>
    </source>
</evidence>
<dbReference type="SUPFAM" id="SSF52833">
    <property type="entry name" value="Thioredoxin-like"/>
    <property type="match status" value="1"/>
</dbReference>
<proteinExistence type="predicted"/>
<sequence>METELVLHKTAIFFEYDVKKQFQIVLVSIKESNQMAHMDRKMNRLALEKSPYLRHHALNPVDWYPWGEEAFEKARKEDKPIFLSIGYASCHWCHVMERESFEDLDVAEVLNRYFVSVKVDKEERPDVDHVHMSFCQAMTGDGGWPMTLILTPERKPFFAATYLPKETKGQHMGLLEVLARITALWQEEKERVLSSADFAVEAVLSVQKERKEGDLDDEIQKKAFASLISIYDEHQGGFFQAPKFPLTHHLFYLLWYYKTTGEEKALDMLEKSLMSMYKGGLFDHAGGGFYRYAVDERWLIPHFEKMLYDNALLSRLYLSAYAVTGRALYKKVSVRTLDFLLEHLKDGEGAFYASMDADSEGEEGKFYLFEKEELLSLLGEERGKEFARFYGVEEKGNFEGKNILNLYEKPLQDLLEEEPETIMESRKKVLMYREQRVQPAMDDKILSSWNGMVLETLSMAGRLLEEKRYTNAARDLFNFIEEKMTDEKGILHGVYREGLGETEAFLDGYVHVLHGLLALYENTLEKRYLSLGKKLGDQIIERFFNGKVFQLSGKYHETLSIPAEEIFDSATPSGNSEAVRAMARLYSFTGEERYLQVMEKVFMELSGEIIENPKGFSGILLSYDVWMHGPREIVLSGKREDPVFREMLKILQKTELTGITLAVHDPREKEESEKIFSFIRETENGAASVFFCKDHSCSLPVETVEELLESLMKF</sequence>
<name>A0A1I5CES2_9CLOT</name>
<organism evidence="2 3">
    <name type="scientific">Proteiniclasticum ruminis</name>
    <dbReference type="NCBI Taxonomy" id="398199"/>
    <lineage>
        <taxon>Bacteria</taxon>
        <taxon>Bacillati</taxon>
        <taxon>Bacillota</taxon>
        <taxon>Clostridia</taxon>
        <taxon>Eubacteriales</taxon>
        <taxon>Clostridiaceae</taxon>
        <taxon>Proteiniclasticum</taxon>
    </lineage>
</organism>
<gene>
    <name evidence="2" type="ORF">SAMN04488695_10680</name>
</gene>
<keyword evidence="3" id="KW-1185">Reference proteome</keyword>
<feature type="domain" description="Spermatogenesis-associated protein 20-like TRX" evidence="1">
    <location>
        <begin position="43"/>
        <end position="201"/>
    </location>
</feature>
<dbReference type="InterPro" id="IPR008928">
    <property type="entry name" value="6-hairpin_glycosidase_sf"/>
</dbReference>
<dbReference type="PIRSF" id="PIRSF006402">
    <property type="entry name" value="UCP006402_thioredoxin"/>
    <property type="match status" value="1"/>
</dbReference>
<reference evidence="2 3" key="1">
    <citation type="submission" date="2016-10" db="EMBL/GenBank/DDBJ databases">
        <authorList>
            <person name="de Groot N.N."/>
        </authorList>
    </citation>
    <scope>NUCLEOTIDE SEQUENCE [LARGE SCALE GENOMIC DNA]</scope>
    <source>
        <strain evidence="2 3">ML2</strain>
    </source>
</reference>
<dbReference type="STRING" id="398199.SAMN05421804_101772"/>
<dbReference type="OrthoDB" id="9762614at2"/>
<dbReference type="CDD" id="cd02955">
    <property type="entry name" value="SSP411"/>
    <property type="match status" value="1"/>
</dbReference>
<accession>A0A1I5CES2</accession>
<evidence type="ECO:0000313" key="2">
    <source>
        <dbReference type="EMBL" id="SFN85131.1"/>
    </source>
</evidence>
<dbReference type="Gene3D" id="3.40.30.10">
    <property type="entry name" value="Glutaredoxin"/>
    <property type="match status" value="1"/>
</dbReference>
<evidence type="ECO:0000313" key="3">
    <source>
        <dbReference type="Proteomes" id="UP000181899"/>
    </source>
</evidence>